<protein>
    <submittedName>
        <fullName evidence="2">Putative glycerol-3-phosphate dehydrogenase/oxidase</fullName>
    </submittedName>
</protein>
<reference evidence="2 3" key="1">
    <citation type="journal article" date="2020" name="Microb. Biotechnol.">
        <title>Phage biocontrol to combat Pseudomonas syringae pathogens causing disease in cherry.</title>
        <authorList>
            <person name="Rabiey M."/>
            <person name="Roy S.R."/>
            <person name="Holtappels D."/>
            <person name="Franceschetti L."/>
            <person name="Quilty B.J."/>
            <person name="Creeth R."/>
            <person name="Sundin G.W."/>
            <person name="Wagemans J."/>
            <person name="Lavigne R."/>
            <person name="Jackson R.W."/>
        </authorList>
    </citation>
    <scope>NUCLEOTIDE SEQUENCE [LARGE SCALE GENOMIC DNA]</scope>
</reference>
<accession>A0A6M3TE35</accession>
<keyword evidence="3" id="KW-1185">Reference proteome</keyword>
<dbReference type="Proteomes" id="UP000503469">
    <property type="component" value="Segment"/>
</dbReference>
<sequence>MTVDIEKLEALAEAAIDQEKRWKDAGEPWPIWNKCLLEMQAAANPAAVLELIAELKQAGEDNVTWKGGISALGEALKKLTFCARTVTDGPDQALMAACDAAENALSLGGVSRAIDYIEGLKAENKELLEKYEAARDRQNSITALKAENAGLKTGYEAYERVNAELRAERKALRKDASLHSQLQRAAEVLPGAWSVEIVVERHAGWIDVFDDGGNKVIFDGEGHLADQVSDAIDLALTLSKEDSQ</sequence>
<dbReference type="EMBL" id="MT104475">
    <property type="protein sequence ID" value="QJD55281.1"/>
    <property type="molecule type" value="Genomic_DNA"/>
</dbReference>
<proteinExistence type="predicted"/>
<evidence type="ECO:0000313" key="3">
    <source>
        <dbReference type="Proteomes" id="UP000503469"/>
    </source>
</evidence>
<keyword evidence="1" id="KW-0175">Coiled coil</keyword>
<gene>
    <name evidence="2" type="ORF">Psm1vBMR15_gp67</name>
</gene>
<feature type="coiled-coil region" evidence="1">
    <location>
        <begin position="110"/>
        <end position="175"/>
    </location>
</feature>
<evidence type="ECO:0000256" key="1">
    <source>
        <dbReference type="SAM" id="Coils"/>
    </source>
</evidence>
<evidence type="ECO:0000313" key="2">
    <source>
        <dbReference type="EMBL" id="QJD55281.1"/>
    </source>
</evidence>
<organism evidence="2 3">
    <name type="scientific">Pseudomonas phage MR15</name>
    <dbReference type="NCBI Taxonomy" id="2711179"/>
    <lineage>
        <taxon>Viruses</taxon>
        <taxon>Duplodnaviria</taxon>
        <taxon>Heunggongvirae</taxon>
        <taxon>Uroviricota</taxon>
        <taxon>Caudoviricetes</taxon>
        <taxon>Readingvirus</taxon>
        <taxon>Readingvirus MR15</taxon>
    </lineage>
</organism>
<name>A0A6M3TE35_9CAUD</name>